<dbReference type="SMART" id="SM00486">
    <property type="entry name" value="POLBc"/>
    <property type="match status" value="1"/>
</dbReference>
<feature type="domain" description="DNA-directed DNA polymerase family B multifunctional" evidence="8">
    <location>
        <begin position="312"/>
        <end position="676"/>
    </location>
</feature>
<accession>A0A1M5UR44</accession>
<dbReference type="GO" id="GO:0000166">
    <property type="term" value="F:nucleotide binding"/>
    <property type="evidence" value="ECO:0007669"/>
    <property type="project" value="InterPro"/>
</dbReference>
<evidence type="ECO:0000313" key="9">
    <source>
        <dbReference type="EMBL" id="SHH65461.1"/>
    </source>
</evidence>
<evidence type="ECO:0000259" key="8">
    <source>
        <dbReference type="Pfam" id="PF00136"/>
    </source>
</evidence>
<evidence type="ECO:0000256" key="1">
    <source>
        <dbReference type="ARBA" id="ARBA00005755"/>
    </source>
</evidence>
<keyword evidence="3" id="KW-0808">Transferase</keyword>
<evidence type="ECO:0000256" key="6">
    <source>
        <dbReference type="ARBA" id="ARBA00023125"/>
    </source>
</evidence>
<dbReference type="InterPro" id="IPR043502">
    <property type="entry name" value="DNA/RNA_pol_sf"/>
</dbReference>
<keyword evidence="10" id="KW-1185">Reference proteome</keyword>
<dbReference type="GO" id="GO:0006261">
    <property type="term" value="P:DNA-templated DNA replication"/>
    <property type="evidence" value="ECO:0007669"/>
    <property type="project" value="TreeGrafter"/>
</dbReference>
<dbReference type="InterPro" id="IPR006172">
    <property type="entry name" value="DNA-dir_DNA_pol_B"/>
</dbReference>
<comment type="similarity">
    <text evidence="1">Belongs to the DNA polymerase type-B family.</text>
</comment>
<reference evidence="9 10" key="1">
    <citation type="submission" date="2016-11" db="EMBL/GenBank/DDBJ databases">
        <authorList>
            <person name="Jaros S."/>
            <person name="Januszkiewicz K."/>
            <person name="Wedrychowicz H."/>
        </authorList>
    </citation>
    <scope>NUCLEOTIDE SEQUENCE [LARGE SCALE GENOMIC DNA]</scope>
    <source>
        <strain evidence="9 10">DSM 9297</strain>
    </source>
</reference>
<dbReference type="Proteomes" id="UP000184357">
    <property type="component" value="Unassembled WGS sequence"/>
</dbReference>
<comment type="catalytic activity">
    <reaction evidence="7">
        <text>DNA(n) + a 2'-deoxyribonucleoside 5'-triphosphate = DNA(n+1) + diphosphate</text>
        <dbReference type="Rhea" id="RHEA:22508"/>
        <dbReference type="Rhea" id="RHEA-COMP:17339"/>
        <dbReference type="Rhea" id="RHEA-COMP:17340"/>
        <dbReference type="ChEBI" id="CHEBI:33019"/>
        <dbReference type="ChEBI" id="CHEBI:61560"/>
        <dbReference type="ChEBI" id="CHEBI:173112"/>
        <dbReference type="EC" id="2.7.7.7"/>
    </reaction>
</comment>
<dbReference type="Gene3D" id="1.10.287.690">
    <property type="entry name" value="Helix hairpin bin"/>
    <property type="match status" value="1"/>
</dbReference>
<dbReference type="OrthoDB" id="8639at2157"/>
<dbReference type="NCBIfam" id="NF004418">
    <property type="entry name" value="PRK05761.1-4"/>
    <property type="match status" value="1"/>
</dbReference>
<evidence type="ECO:0000256" key="3">
    <source>
        <dbReference type="ARBA" id="ARBA00022679"/>
    </source>
</evidence>
<dbReference type="InterPro" id="IPR023211">
    <property type="entry name" value="DNA_pol_palm_dom_sf"/>
</dbReference>
<dbReference type="GO" id="GO:0003887">
    <property type="term" value="F:DNA-directed DNA polymerase activity"/>
    <property type="evidence" value="ECO:0007669"/>
    <property type="project" value="UniProtKB-KW"/>
</dbReference>
<name>A0A1M5UR44_9EURY</name>
<keyword evidence="4" id="KW-0548">Nucleotidyltransferase</keyword>
<evidence type="ECO:0000313" key="10">
    <source>
        <dbReference type="Proteomes" id="UP000184357"/>
    </source>
</evidence>
<evidence type="ECO:0000256" key="2">
    <source>
        <dbReference type="ARBA" id="ARBA00012417"/>
    </source>
</evidence>
<keyword evidence="5" id="KW-0239">DNA-directed DNA polymerase</keyword>
<dbReference type="EC" id="2.7.7.7" evidence="2"/>
<dbReference type="GO" id="GO:0003677">
    <property type="term" value="F:DNA binding"/>
    <property type="evidence" value="ECO:0007669"/>
    <property type="project" value="UniProtKB-KW"/>
</dbReference>
<dbReference type="STRING" id="43928.SAMN05443636_3099"/>
<dbReference type="PANTHER" id="PTHR10322:SF23">
    <property type="entry name" value="DNA POLYMERASE DELTA CATALYTIC SUBUNIT"/>
    <property type="match status" value="1"/>
</dbReference>
<sequence length="735" mass="81645">MVLAIDYDGTTVVEWRLMADGVERTRVDDYRPTMYVGAPVSELYGEHGGQSPRVQLPARGALTEALQDLRTFLAGQAAVESLSVGVWRQTFRADARPVLKIECREIDDVRSVARRVQQFGAADAYTCYNVDVTRQLRYTLETETDPAPDTDVRELRTLELGFPAHESGVEALPKLTVDGESVGSTPREVVEAVGERVASVDPDVLIVDTAEVVPLLFEAAGEYGLRPFELGREPGYTQLASASTYTSYGNIGHSPARYSVPGRVLLDRSNSFFVHEAGLEGCLDLVERAGLPLQELGWASIGRVLTAMQIREARSRGVLVPWQAWRPEFFRSAATLDTADRGGTTLAPEVGVHEDVHELDFSSLYPNIIREYNISPETVRCGCCDTPQVPNVGYSICERDGYLPAVLGPLIDGRDAIKQRIRESEDSAEIAALESRSAAIKWILVSCFGYQGFSNAKYGRIECHEAINAFAREILLDAKEALEAGGWRVLHGIVDSIWVTPASDVDEEERQELDVIAREVSAEVGIELEYEGAFEWVAFCPRRGGDGGALTRYFGRRRGESYPEEGVGEAVKTRGIECRQDDTPAWISRLQAALIRTLDRTHDVEAVVGELRRWLTRLEEGEVDPVELLVTQRVSKRAEQYRYETVTVAALKRSKWKDCALEPGQRVEYLVVDDDATGLGRVRLGHESLGRYDVEWYRREAIRAAESVVSPLGWDRERIQRTVSGVVEPSLGEFG</sequence>
<dbReference type="InterPro" id="IPR006134">
    <property type="entry name" value="DNA-dir_DNA_pol_B_multi_dom"/>
</dbReference>
<dbReference type="EMBL" id="FQWV01000012">
    <property type="protein sequence ID" value="SHH65461.1"/>
    <property type="molecule type" value="Genomic_DNA"/>
</dbReference>
<proteinExistence type="inferred from homology"/>
<keyword evidence="6" id="KW-0238">DNA-binding</keyword>
<dbReference type="Gene3D" id="3.90.1600.10">
    <property type="entry name" value="Palm domain of DNA polymerase"/>
    <property type="match status" value="1"/>
</dbReference>
<dbReference type="RefSeq" id="WP_073311223.1">
    <property type="nucleotide sequence ID" value="NZ_FQWV01000012.1"/>
</dbReference>
<evidence type="ECO:0000256" key="7">
    <source>
        <dbReference type="ARBA" id="ARBA00049244"/>
    </source>
</evidence>
<dbReference type="SUPFAM" id="SSF56672">
    <property type="entry name" value="DNA/RNA polymerases"/>
    <property type="match status" value="1"/>
</dbReference>
<organism evidence="9 10">
    <name type="scientific">Halobaculum gomorrense</name>
    <dbReference type="NCBI Taxonomy" id="43928"/>
    <lineage>
        <taxon>Archaea</taxon>
        <taxon>Methanobacteriati</taxon>
        <taxon>Methanobacteriota</taxon>
        <taxon>Stenosarchaea group</taxon>
        <taxon>Halobacteria</taxon>
        <taxon>Halobacteriales</taxon>
        <taxon>Haloferacaceae</taxon>
        <taxon>Halobaculum</taxon>
    </lineage>
</organism>
<dbReference type="AlphaFoldDB" id="A0A1M5UR44"/>
<dbReference type="InterPro" id="IPR042087">
    <property type="entry name" value="DNA_pol_B_thumb"/>
</dbReference>
<dbReference type="InterPro" id="IPR050240">
    <property type="entry name" value="DNA_pol_type-B"/>
</dbReference>
<dbReference type="Gene3D" id="1.10.132.60">
    <property type="entry name" value="DNA polymerase family B, C-terminal domain"/>
    <property type="match status" value="1"/>
</dbReference>
<evidence type="ECO:0000256" key="4">
    <source>
        <dbReference type="ARBA" id="ARBA00022695"/>
    </source>
</evidence>
<gene>
    <name evidence="9" type="ORF">SAMN05443636_3099</name>
</gene>
<dbReference type="Pfam" id="PF00136">
    <property type="entry name" value="DNA_pol_B"/>
    <property type="match status" value="1"/>
</dbReference>
<dbReference type="PANTHER" id="PTHR10322">
    <property type="entry name" value="DNA POLYMERASE CATALYTIC SUBUNIT"/>
    <property type="match status" value="1"/>
</dbReference>
<evidence type="ECO:0000256" key="5">
    <source>
        <dbReference type="ARBA" id="ARBA00022932"/>
    </source>
</evidence>
<protein>
    <recommendedName>
        <fullName evidence="2">DNA-directed DNA polymerase</fullName>
        <ecNumber evidence="2">2.7.7.7</ecNumber>
    </recommendedName>
</protein>